<dbReference type="EMBL" id="CAJNNW010024657">
    <property type="protein sequence ID" value="CAE8673568.1"/>
    <property type="molecule type" value="Genomic_DNA"/>
</dbReference>
<dbReference type="Proteomes" id="UP000626109">
    <property type="component" value="Unassembled WGS sequence"/>
</dbReference>
<reference evidence="1" key="1">
    <citation type="submission" date="2021-02" db="EMBL/GenBank/DDBJ databases">
        <authorList>
            <person name="Dougan E. K."/>
            <person name="Rhodes N."/>
            <person name="Thang M."/>
            <person name="Chan C."/>
        </authorList>
    </citation>
    <scope>NUCLEOTIDE SEQUENCE</scope>
</reference>
<sequence>DMGGCGTKSQEEQPVLAAYDDGAGLCMHGLPNMEQFPRKFSGSPDWQGKRYCLSSMIDRGLSGGDMKTGTFLFGDFQDEKACCLAWRITKEADYNMDPQLLLTFHAELTANRSFFQAETLVDEAISGVFLGQAVGDGEMTAADSLVRMGQLLCRWAVAQSPPFPICVGVHIGQLLCLNLPNSNSRRSFYGEAVS</sequence>
<feature type="non-terminal residue" evidence="1">
    <location>
        <position position="194"/>
    </location>
</feature>
<accession>A0A813JFA5</accession>
<name>A0A813JFA5_POLGL</name>
<dbReference type="AlphaFoldDB" id="A0A813JFA5"/>
<evidence type="ECO:0000313" key="2">
    <source>
        <dbReference type="Proteomes" id="UP000626109"/>
    </source>
</evidence>
<proteinExistence type="predicted"/>
<feature type="non-terminal residue" evidence="1">
    <location>
        <position position="1"/>
    </location>
</feature>
<organism evidence="1 2">
    <name type="scientific">Polarella glacialis</name>
    <name type="common">Dinoflagellate</name>
    <dbReference type="NCBI Taxonomy" id="89957"/>
    <lineage>
        <taxon>Eukaryota</taxon>
        <taxon>Sar</taxon>
        <taxon>Alveolata</taxon>
        <taxon>Dinophyceae</taxon>
        <taxon>Suessiales</taxon>
        <taxon>Suessiaceae</taxon>
        <taxon>Polarella</taxon>
    </lineage>
</organism>
<gene>
    <name evidence="1" type="ORF">PGLA2088_LOCUS18594</name>
</gene>
<comment type="caution">
    <text evidence="1">The sequence shown here is derived from an EMBL/GenBank/DDBJ whole genome shotgun (WGS) entry which is preliminary data.</text>
</comment>
<evidence type="ECO:0000313" key="1">
    <source>
        <dbReference type="EMBL" id="CAE8673568.1"/>
    </source>
</evidence>
<protein>
    <submittedName>
        <fullName evidence="1">Uncharacterized protein</fullName>
    </submittedName>
</protein>